<sequence>MHPETSGVQERVPSRWRRPAFLLVSTVILGLAAGFSSGLLALLLEAVESLFLDFNESPLLPGPFDTPWIRRALSVLIGGCIAAVIWWLLRNRTAKVPTVGKAVKGESMPVWQTIVHVCTQIFFVGTGGSIGREVAPREAGAMLAGVWLRISRYARVSTEDRQLLVAAAAGAGFAGIYLSPLTGALFCLEILLKRINATTVAVSFSMSVIAATLGGLIRGTDPYYAVGTEGFTPKLLAFAVVAAPITGIIGGLFAKATSWAERRKSTTIHILWQLPLIAGATGLVAIWAPQVMGNGRALAQVSMDSPITPAILFLLAFGLAKAVLTILTIRAGASGGTLTPSIAVGASVGAALGALWSLMLPGIPIWQCAIVGAVAMLSASQQAPLMALMMLMEISHLPITALGPLGLATCLGVVASRLVLASPLTGDSQRTPAPFLSKSNDSLR</sequence>
<evidence type="ECO:0000313" key="12">
    <source>
        <dbReference type="Proteomes" id="UP000029050"/>
    </source>
</evidence>
<feature type="transmembrane region" description="Helical" evidence="10">
    <location>
        <begin position="163"/>
        <end position="188"/>
    </location>
</feature>
<evidence type="ECO:0000256" key="3">
    <source>
        <dbReference type="ARBA" id="ARBA00022692"/>
    </source>
</evidence>
<evidence type="ECO:0000256" key="6">
    <source>
        <dbReference type="ARBA" id="ARBA00023136"/>
    </source>
</evidence>
<dbReference type="SUPFAM" id="SSF81340">
    <property type="entry name" value="Clc chloride channel"/>
    <property type="match status" value="1"/>
</dbReference>
<proteinExistence type="predicted"/>
<dbReference type="GO" id="GO:0005254">
    <property type="term" value="F:chloride channel activity"/>
    <property type="evidence" value="ECO:0007669"/>
    <property type="project" value="UniProtKB-KW"/>
</dbReference>
<keyword evidence="4 10" id="KW-1133">Transmembrane helix</keyword>
<dbReference type="OrthoDB" id="3261015at2"/>
<gene>
    <name evidence="11" type="ORF">BPSY_0651</name>
</gene>
<comment type="caution">
    <text evidence="11">The sequence shown here is derived from an EMBL/GenBank/DDBJ whole genome shotgun (WGS) entry which is preliminary data.</text>
</comment>
<keyword evidence="7" id="KW-0869">Chloride channel</keyword>
<evidence type="ECO:0000256" key="1">
    <source>
        <dbReference type="ARBA" id="ARBA00004141"/>
    </source>
</evidence>
<evidence type="ECO:0000256" key="10">
    <source>
        <dbReference type="SAM" id="Phobius"/>
    </source>
</evidence>
<feature type="transmembrane region" description="Helical" evidence="10">
    <location>
        <begin position="307"/>
        <end position="329"/>
    </location>
</feature>
<evidence type="ECO:0000256" key="9">
    <source>
        <dbReference type="ARBA" id="ARBA00023303"/>
    </source>
</evidence>
<dbReference type="GeneID" id="98299861"/>
<dbReference type="CDD" id="cd01033">
    <property type="entry name" value="ClC_like"/>
    <property type="match status" value="1"/>
</dbReference>
<feature type="transmembrane region" description="Helical" evidence="10">
    <location>
        <begin position="399"/>
        <end position="420"/>
    </location>
</feature>
<reference evidence="11 12" key="1">
    <citation type="submission" date="2014-03" db="EMBL/GenBank/DDBJ databases">
        <title>Genomics of Bifidobacteria.</title>
        <authorList>
            <person name="Ventura M."/>
            <person name="Milani C."/>
            <person name="Lugli G.A."/>
        </authorList>
    </citation>
    <scope>NUCLEOTIDE SEQUENCE [LARGE SCALE GENOMIC DNA]</scope>
    <source>
        <strain evidence="11 12">LMG 21775</strain>
    </source>
</reference>
<keyword evidence="9" id="KW-0407">Ion channel</keyword>
<keyword evidence="8" id="KW-0868">Chloride</keyword>
<keyword evidence="5" id="KW-0406">Ion transport</keyword>
<keyword evidence="3 10" id="KW-0812">Transmembrane</keyword>
<feature type="transmembrane region" description="Helical" evidence="10">
    <location>
        <begin position="195"/>
        <end position="215"/>
    </location>
</feature>
<name>A0A087CHW0_9BIFI</name>
<feature type="transmembrane region" description="Helical" evidence="10">
    <location>
        <begin position="235"/>
        <end position="254"/>
    </location>
</feature>
<feature type="transmembrane region" description="Helical" evidence="10">
    <location>
        <begin position="110"/>
        <end position="130"/>
    </location>
</feature>
<dbReference type="GO" id="GO:0034707">
    <property type="term" value="C:chloride channel complex"/>
    <property type="evidence" value="ECO:0007669"/>
    <property type="project" value="UniProtKB-KW"/>
</dbReference>
<dbReference type="PANTHER" id="PTHR43427:SF6">
    <property type="entry name" value="CHLORIDE CHANNEL PROTEIN CLC-E"/>
    <property type="match status" value="1"/>
</dbReference>
<evidence type="ECO:0000256" key="4">
    <source>
        <dbReference type="ARBA" id="ARBA00022989"/>
    </source>
</evidence>
<dbReference type="PANTHER" id="PTHR43427">
    <property type="entry name" value="CHLORIDE CHANNEL PROTEIN CLC-E"/>
    <property type="match status" value="1"/>
</dbReference>
<evidence type="ECO:0000256" key="2">
    <source>
        <dbReference type="ARBA" id="ARBA00022448"/>
    </source>
</evidence>
<keyword evidence="2" id="KW-0813">Transport</keyword>
<dbReference type="eggNOG" id="COG0038">
    <property type="taxonomic scope" value="Bacteria"/>
</dbReference>
<dbReference type="EMBL" id="JGZI01000008">
    <property type="protein sequence ID" value="KFI82860.1"/>
    <property type="molecule type" value="Genomic_DNA"/>
</dbReference>
<dbReference type="Proteomes" id="UP000029050">
    <property type="component" value="Unassembled WGS sequence"/>
</dbReference>
<comment type="subcellular location">
    <subcellularLocation>
        <location evidence="1">Membrane</location>
        <topology evidence="1">Multi-pass membrane protein</topology>
    </subcellularLocation>
</comment>
<feature type="transmembrane region" description="Helical" evidence="10">
    <location>
        <begin position="266"/>
        <end position="287"/>
    </location>
</feature>
<dbReference type="InterPro" id="IPR001807">
    <property type="entry name" value="ClC"/>
</dbReference>
<keyword evidence="12" id="KW-1185">Reference proteome</keyword>
<feature type="transmembrane region" description="Helical" evidence="10">
    <location>
        <begin position="341"/>
        <end position="358"/>
    </location>
</feature>
<dbReference type="Gene3D" id="1.10.3080.10">
    <property type="entry name" value="Clc chloride channel"/>
    <property type="match status" value="1"/>
</dbReference>
<dbReference type="InterPro" id="IPR014743">
    <property type="entry name" value="Cl-channel_core"/>
</dbReference>
<dbReference type="InterPro" id="IPR050368">
    <property type="entry name" value="ClC-type_chloride_channel"/>
</dbReference>
<feature type="transmembrane region" description="Helical" evidence="10">
    <location>
        <begin position="68"/>
        <end position="89"/>
    </location>
</feature>
<evidence type="ECO:0000256" key="5">
    <source>
        <dbReference type="ARBA" id="ARBA00023065"/>
    </source>
</evidence>
<evidence type="ECO:0000256" key="8">
    <source>
        <dbReference type="ARBA" id="ARBA00023214"/>
    </source>
</evidence>
<feature type="transmembrane region" description="Helical" evidence="10">
    <location>
        <begin position="20"/>
        <end position="44"/>
    </location>
</feature>
<dbReference type="RefSeq" id="WP_081884198.1">
    <property type="nucleotide sequence ID" value="NZ_JGZI01000008.1"/>
</dbReference>
<dbReference type="STRING" id="218140.BPSY_0651"/>
<dbReference type="PRINTS" id="PR00762">
    <property type="entry name" value="CLCHANNEL"/>
</dbReference>
<organism evidence="11 12">
    <name type="scientific">Bifidobacterium psychraerophilum</name>
    <dbReference type="NCBI Taxonomy" id="218140"/>
    <lineage>
        <taxon>Bacteria</taxon>
        <taxon>Bacillati</taxon>
        <taxon>Actinomycetota</taxon>
        <taxon>Actinomycetes</taxon>
        <taxon>Bifidobacteriales</taxon>
        <taxon>Bifidobacteriaceae</taxon>
        <taxon>Bifidobacterium</taxon>
    </lineage>
</organism>
<evidence type="ECO:0000313" key="11">
    <source>
        <dbReference type="EMBL" id="KFI82860.1"/>
    </source>
</evidence>
<evidence type="ECO:0000256" key="7">
    <source>
        <dbReference type="ARBA" id="ARBA00023173"/>
    </source>
</evidence>
<dbReference type="Pfam" id="PF00654">
    <property type="entry name" value="Voltage_CLC"/>
    <property type="match status" value="1"/>
</dbReference>
<dbReference type="AlphaFoldDB" id="A0A087CHW0"/>
<keyword evidence="6 10" id="KW-0472">Membrane</keyword>
<protein>
    <submittedName>
        <fullName evidence="11">Chloride channel protein</fullName>
    </submittedName>
</protein>
<accession>A0A087CHW0</accession>